<dbReference type="AlphaFoldDB" id="A0A183CWM8"/>
<proteinExistence type="predicted"/>
<dbReference type="Proteomes" id="UP000271098">
    <property type="component" value="Unassembled WGS sequence"/>
</dbReference>
<evidence type="ECO:0000313" key="4">
    <source>
        <dbReference type="WBParaSite" id="GPUH_0000086901-mRNA-1"/>
    </source>
</evidence>
<protein>
    <submittedName>
        <fullName evidence="4">WD40/YVTN repeat-like-containing domain-containing protein</fullName>
    </submittedName>
</protein>
<dbReference type="EMBL" id="UYRT01000899">
    <property type="protein sequence ID" value="VDK28922.1"/>
    <property type="molecule type" value="Genomic_DNA"/>
</dbReference>
<feature type="compositionally biased region" description="Acidic residues" evidence="1">
    <location>
        <begin position="9"/>
        <end position="29"/>
    </location>
</feature>
<evidence type="ECO:0000313" key="2">
    <source>
        <dbReference type="EMBL" id="VDK28922.1"/>
    </source>
</evidence>
<accession>A0A183CWM8</accession>
<gene>
    <name evidence="2" type="ORF">GPUH_LOCUS869</name>
</gene>
<name>A0A183CWM8_9BILA</name>
<evidence type="ECO:0000256" key="1">
    <source>
        <dbReference type="SAM" id="MobiDB-lite"/>
    </source>
</evidence>
<feature type="region of interest" description="Disordered" evidence="1">
    <location>
        <begin position="1"/>
        <end position="32"/>
    </location>
</feature>
<dbReference type="WBParaSite" id="GPUH_0000086901-mRNA-1">
    <property type="protein sequence ID" value="GPUH_0000086901-mRNA-1"/>
    <property type="gene ID" value="GPUH_0000086901"/>
</dbReference>
<evidence type="ECO:0000313" key="3">
    <source>
        <dbReference type="Proteomes" id="UP000271098"/>
    </source>
</evidence>
<keyword evidence="3" id="KW-1185">Reference proteome</keyword>
<sequence>MVPIKDATDSDDEDDDDDDDDGDNNDDDEIYNHNITNYIDANGTGADNINSGYVNTIIMDYNNRIAISGANGVDCCAMFVFKDSILSNFASWNRN</sequence>
<reference evidence="2 3" key="2">
    <citation type="submission" date="2018-11" db="EMBL/GenBank/DDBJ databases">
        <authorList>
            <consortium name="Pathogen Informatics"/>
        </authorList>
    </citation>
    <scope>NUCLEOTIDE SEQUENCE [LARGE SCALE GENOMIC DNA]</scope>
</reference>
<reference evidence="4" key="1">
    <citation type="submission" date="2016-06" db="UniProtKB">
        <authorList>
            <consortium name="WormBaseParasite"/>
        </authorList>
    </citation>
    <scope>IDENTIFICATION</scope>
</reference>
<organism evidence="4">
    <name type="scientific">Gongylonema pulchrum</name>
    <dbReference type="NCBI Taxonomy" id="637853"/>
    <lineage>
        <taxon>Eukaryota</taxon>
        <taxon>Metazoa</taxon>
        <taxon>Ecdysozoa</taxon>
        <taxon>Nematoda</taxon>
        <taxon>Chromadorea</taxon>
        <taxon>Rhabditida</taxon>
        <taxon>Spirurina</taxon>
        <taxon>Spiruromorpha</taxon>
        <taxon>Spiruroidea</taxon>
        <taxon>Gongylonematidae</taxon>
        <taxon>Gongylonema</taxon>
    </lineage>
</organism>